<keyword evidence="14" id="KW-1185">Reference proteome</keyword>
<dbReference type="PROSITE" id="PS00383">
    <property type="entry name" value="TYR_PHOSPHATASE_1"/>
    <property type="match status" value="1"/>
</dbReference>
<evidence type="ECO:0000256" key="3">
    <source>
        <dbReference type="ARBA" id="ARBA00022729"/>
    </source>
</evidence>
<dbReference type="InterPro" id="IPR050713">
    <property type="entry name" value="RTP_Phos/Ushers"/>
</dbReference>
<evidence type="ECO:0000259" key="13">
    <source>
        <dbReference type="PROSITE" id="PS50853"/>
    </source>
</evidence>
<organism evidence="14 15">
    <name type="scientific">Hyalella azteca</name>
    <name type="common">Amphipod</name>
    <dbReference type="NCBI Taxonomy" id="294128"/>
    <lineage>
        <taxon>Eukaryota</taxon>
        <taxon>Metazoa</taxon>
        <taxon>Ecdysozoa</taxon>
        <taxon>Arthropoda</taxon>
        <taxon>Crustacea</taxon>
        <taxon>Multicrustacea</taxon>
        <taxon>Malacostraca</taxon>
        <taxon>Eumalacostraca</taxon>
        <taxon>Peracarida</taxon>
        <taxon>Amphipoda</taxon>
        <taxon>Senticaudata</taxon>
        <taxon>Talitrida</taxon>
        <taxon>Talitroidea</taxon>
        <taxon>Hyalellidae</taxon>
        <taxon>Hyalella</taxon>
    </lineage>
</organism>
<evidence type="ECO:0000256" key="8">
    <source>
        <dbReference type="ARBA" id="ARBA00023180"/>
    </source>
</evidence>
<dbReference type="Gene3D" id="3.90.190.10">
    <property type="entry name" value="Protein tyrosine phosphatase superfamily"/>
    <property type="match status" value="2"/>
</dbReference>
<protein>
    <submittedName>
        <fullName evidence="15">Receptor-type tyrosine-protein phosphatase delta-like</fullName>
    </submittedName>
</protein>
<comment type="subcellular location">
    <subcellularLocation>
        <location evidence="1">Membrane</location>
        <topology evidence="1">Single-pass membrane protein</topology>
    </subcellularLocation>
</comment>
<sequence>PPEVTDLIGTNVTSTTIALSWSTPDTECDITGYSVSYYGEILWGDGNWVNGSRSVNGSQEYVEIVGLTPYTQYSITVVASTEAGPGMPSDLIITTDEAYPSEVRNLMANSTSPTEILVSWDVPEQENGILGNYLITWDDGSGDNQAAEVNTTSYLIEGLFPCVLYNITVKAQTGAGYGEESYIDATTDSDEYTITVVASTAEGPGRPSEPLVTRTLEAHPSEVRNLTAITSGPKEILVSWQVPEEENGILGDYIITWDDGYGDNQSTAVNDTIFLIEDLNPCVLYDITITAQTGAGYGEESYTNETTETEVPSEVTDLTCTNVTDSSILLSWSRPNTTCVITNYSVSYYGEILWGNHTCLNGSVPVNGDKEYVEIDDLTPYAQYTITVVAWTEEGPGNSSELVTNTKQAPPSEVRNPMTNFTSKTAIFVSWEVPEKENGILGDYLITWVDGSGDNQSTEVNTTSFLIENLIPCVLYNITVKAQTGGGYGEESYIDATTGTEVPPAVTSLSDVSLASRSMTLTWDRPDTECEITGYFVDYIGEVLWGDNNRTENTTYVPGDGNNTEEVTLVQLTPYTSYNVVVTAATDAGKGTSAAPLLTQTLQDAPSEPSIKPYQARHKTLEIFWSKPEILNGVLLRYQIILRQDDTIVATYNASSTQDHCVFDDLRYETPYNVTVEAWTGGGVSRNSVTAMTVDSPVPLIVGLTIFAIILVVLVVLGYVRRDVVRQQMKKIKPQKAHTNGSAATITEVFPTLTSSGPGAGLWRKINDMQESDGLLLLQEFSNLRGISYAGTTEVAAANPSKNRFINILAYDNSRVMLGSYGDYINANYIRNYDQSDYFIAAQGPLQSTLTDWWQMMLEQNVNFIIMLTNCLEKNKVKCHQYWPEENKILEAAPNLFIFNAGEQQQADYTIRDLRITDAQHRHLRSVKQYHFQAWPDFGVPQDPGVILAFIGDITKELSREAQASDSHMVVHCSAGVGRTGTFICVWNLCHQYKRTLEVSDVQREVLAMRERRCIMVQTKEQLLFVYRCYAEYVSRQQNWPLADSWEEAKYKEFTAIEESASSYSTLLAERPESKWKNRYINILPYDHSIVKLQDPGGYINANFVLDHQDQPSFIAAQGPTDSTVNDFWQMVREQNVAIIVMLTNTTEKGKVKCAQYWPEESQSLLLPDGLRVTNLGEREHGLYVVRKLKLDDEKRRSLSRTTLQYHFLAWKDFGVPEDQESLLQLISAV</sequence>
<evidence type="ECO:0000313" key="14">
    <source>
        <dbReference type="Proteomes" id="UP000694843"/>
    </source>
</evidence>
<dbReference type="SUPFAM" id="SSF52799">
    <property type="entry name" value="(Phosphotyrosine protein) phosphatases II"/>
    <property type="match status" value="2"/>
</dbReference>
<dbReference type="InterPro" id="IPR036116">
    <property type="entry name" value="FN3_sf"/>
</dbReference>
<feature type="compositionally biased region" description="Polar residues" evidence="9">
    <location>
        <begin position="397"/>
        <end position="409"/>
    </location>
</feature>
<dbReference type="InterPro" id="IPR029021">
    <property type="entry name" value="Prot-tyrosine_phosphatase-like"/>
</dbReference>
<dbReference type="InterPro" id="IPR003961">
    <property type="entry name" value="FN3_dom"/>
</dbReference>
<evidence type="ECO:0000256" key="4">
    <source>
        <dbReference type="ARBA" id="ARBA00022801"/>
    </source>
</evidence>
<keyword evidence="6 10" id="KW-1133">Transmembrane helix</keyword>
<dbReference type="PROSITE" id="PS50853">
    <property type="entry name" value="FN3"/>
    <property type="match status" value="7"/>
</dbReference>
<feature type="domain" description="Tyrosine specific protein phosphatases" evidence="12">
    <location>
        <begin position="948"/>
        <end position="1024"/>
    </location>
</feature>
<dbReference type="PANTHER" id="PTHR46957">
    <property type="entry name" value="CYTOKINE RECEPTOR"/>
    <property type="match status" value="1"/>
</dbReference>
<feature type="domain" description="Fibronectin type-III" evidence="13">
    <location>
        <begin position="605"/>
        <end position="699"/>
    </location>
</feature>
<feature type="domain" description="Fibronectin type-III" evidence="13">
    <location>
        <begin position="219"/>
        <end position="312"/>
    </location>
</feature>
<evidence type="ECO:0000256" key="7">
    <source>
        <dbReference type="ARBA" id="ARBA00023136"/>
    </source>
</evidence>
<feature type="region of interest" description="Disordered" evidence="9">
    <location>
        <begin position="397"/>
        <end position="416"/>
    </location>
</feature>
<keyword evidence="2 10" id="KW-0812">Transmembrane</keyword>
<feature type="domain" description="Fibronectin type-III" evidence="13">
    <location>
        <begin position="506"/>
        <end position="604"/>
    </location>
</feature>
<feature type="domain" description="Tyrosine-protein phosphatase" evidence="11">
    <location>
        <begin position="1050"/>
        <end position="1230"/>
    </location>
</feature>
<dbReference type="AlphaFoldDB" id="A0A979FJW0"/>
<evidence type="ECO:0000256" key="1">
    <source>
        <dbReference type="ARBA" id="ARBA00004167"/>
    </source>
</evidence>
<dbReference type="SUPFAM" id="SSF49265">
    <property type="entry name" value="Fibronectin type III"/>
    <property type="match status" value="4"/>
</dbReference>
<dbReference type="Gene3D" id="2.60.40.10">
    <property type="entry name" value="Immunoglobulins"/>
    <property type="match status" value="7"/>
</dbReference>
<dbReference type="InterPro" id="IPR000387">
    <property type="entry name" value="Tyr_Pase_dom"/>
</dbReference>
<evidence type="ECO:0000313" key="15">
    <source>
        <dbReference type="RefSeq" id="XP_047736554.1"/>
    </source>
</evidence>
<proteinExistence type="predicted"/>
<keyword evidence="3" id="KW-0732">Signal</keyword>
<accession>A0A979FJW0</accession>
<evidence type="ECO:0000256" key="2">
    <source>
        <dbReference type="ARBA" id="ARBA00022692"/>
    </source>
</evidence>
<dbReference type="InterPro" id="IPR016130">
    <property type="entry name" value="Tyr_Pase_AS"/>
</dbReference>
<dbReference type="RefSeq" id="XP_047736554.1">
    <property type="nucleotide sequence ID" value="XM_047880598.1"/>
</dbReference>
<dbReference type="InterPro" id="IPR013783">
    <property type="entry name" value="Ig-like_fold"/>
</dbReference>
<evidence type="ECO:0000256" key="5">
    <source>
        <dbReference type="ARBA" id="ARBA00022912"/>
    </source>
</evidence>
<reference evidence="15" key="1">
    <citation type="submission" date="2025-08" db="UniProtKB">
        <authorList>
            <consortium name="RefSeq"/>
        </authorList>
    </citation>
    <scope>IDENTIFICATION</scope>
    <source>
        <tissue evidence="15">Whole organism</tissue>
    </source>
</reference>
<feature type="domain" description="Fibronectin type-III" evidence="13">
    <location>
        <begin position="102"/>
        <end position="192"/>
    </location>
</feature>
<gene>
    <name evidence="15" type="primary">LOC108671588</name>
</gene>
<dbReference type="GO" id="GO:0004725">
    <property type="term" value="F:protein tyrosine phosphatase activity"/>
    <property type="evidence" value="ECO:0007669"/>
    <property type="project" value="InterPro"/>
</dbReference>
<dbReference type="OrthoDB" id="6430956at2759"/>
<evidence type="ECO:0000259" key="12">
    <source>
        <dbReference type="PROSITE" id="PS50056"/>
    </source>
</evidence>
<evidence type="ECO:0000256" key="10">
    <source>
        <dbReference type="SAM" id="Phobius"/>
    </source>
</evidence>
<dbReference type="PROSITE" id="PS50056">
    <property type="entry name" value="TYR_PHOSPHATASE_2"/>
    <property type="match status" value="1"/>
</dbReference>
<dbReference type="SMART" id="SM00194">
    <property type="entry name" value="PTPc"/>
    <property type="match status" value="2"/>
</dbReference>
<dbReference type="CDD" id="cd00063">
    <property type="entry name" value="FN3"/>
    <property type="match status" value="7"/>
</dbReference>
<dbReference type="InterPro" id="IPR000242">
    <property type="entry name" value="PTP_cat"/>
</dbReference>
<feature type="domain" description="Fibronectin type-III" evidence="13">
    <location>
        <begin position="410"/>
        <end position="505"/>
    </location>
</feature>
<dbReference type="CDD" id="cd00047">
    <property type="entry name" value="PTPc"/>
    <property type="match status" value="2"/>
</dbReference>
<dbReference type="KEGG" id="hazt:108671588"/>
<dbReference type="GO" id="GO:0048666">
    <property type="term" value="P:neuron development"/>
    <property type="evidence" value="ECO:0007669"/>
    <property type="project" value="UniProtKB-ARBA"/>
</dbReference>
<dbReference type="GO" id="GO:0016020">
    <property type="term" value="C:membrane"/>
    <property type="evidence" value="ECO:0007669"/>
    <property type="project" value="UniProtKB-SubCell"/>
</dbReference>
<keyword evidence="4" id="KW-0378">Hydrolase</keyword>
<dbReference type="PROSITE" id="PS50055">
    <property type="entry name" value="TYR_PHOSPHATASE_PTP"/>
    <property type="match status" value="2"/>
</dbReference>
<dbReference type="SMART" id="SM00404">
    <property type="entry name" value="PTPc_motif"/>
    <property type="match status" value="1"/>
</dbReference>
<dbReference type="Proteomes" id="UP000694843">
    <property type="component" value="Unplaced"/>
</dbReference>
<feature type="domain" description="Fibronectin type-III" evidence="13">
    <location>
        <begin position="3"/>
        <end position="101"/>
    </location>
</feature>
<name>A0A979FJW0_HYAAZ</name>
<dbReference type="PRINTS" id="PR00700">
    <property type="entry name" value="PRTYPHPHTASE"/>
</dbReference>
<feature type="domain" description="Fibronectin type-III" evidence="13">
    <location>
        <begin position="314"/>
        <end position="409"/>
    </location>
</feature>
<feature type="transmembrane region" description="Helical" evidence="10">
    <location>
        <begin position="698"/>
        <end position="720"/>
    </location>
</feature>
<keyword evidence="8" id="KW-0325">Glycoprotein</keyword>
<feature type="non-terminal residue" evidence="15">
    <location>
        <position position="1"/>
    </location>
</feature>
<dbReference type="Pfam" id="PF00041">
    <property type="entry name" value="fn3"/>
    <property type="match status" value="7"/>
</dbReference>
<keyword evidence="5" id="KW-0904">Protein phosphatase</keyword>
<evidence type="ECO:0000256" key="6">
    <source>
        <dbReference type="ARBA" id="ARBA00022989"/>
    </source>
</evidence>
<evidence type="ECO:0000256" key="9">
    <source>
        <dbReference type="SAM" id="MobiDB-lite"/>
    </source>
</evidence>
<evidence type="ECO:0000259" key="11">
    <source>
        <dbReference type="PROSITE" id="PS50055"/>
    </source>
</evidence>
<feature type="domain" description="Tyrosine-protein phosphatase" evidence="11">
    <location>
        <begin position="777"/>
        <end position="1033"/>
    </location>
</feature>
<dbReference type="InterPro" id="IPR003595">
    <property type="entry name" value="Tyr_Pase_cat"/>
</dbReference>
<dbReference type="Pfam" id="PF00102">
    <property type="entry name" value="Y_phosphatase"/>
    <property type="match status" value="2"/>
</dbReference>
<dbReference type="SMART" id="SM00060">
    <property type="entry name" value="FN3"/>
    <property type="match status" value="7"/>
</dbReference>
<keyword evidence="7 10" id="KW-0472">Membrane</keyword>
<dbReference type="PANTHER" id="PTHR46957:SF3">
    <property type="entry name" value="CYTOKINE RECEPTOR"/>
    <property type="match status" value="1"/>
</dbReference>
<dbReference type="GeneID" id="108671588"/>